<evidence type="ECO:0000256" key="6">
    <source>
        <dbReference type="SAM" id="Phobius"/>
    </source>
</evidence>
<evidence type="ECO:0000313" key="8">
    <source>
        <dbReference type="EMBL" id="QGA64830.1"/>
    </source>
</evidence>
<evidence type="ECO:0000256" key="1">
    <source>
        <dbReference type="ARBA" id="ARBA00004162"/>
    </source>
</evidence>
<sequence>MTKKTFYREPTTGKIAGICAGIGRYFSVEVWWIRILAVSIFLLGGNLLVLLAYVGIWLMVEKRPASMQEQGDTEDHALKNKPWQAGKVPSELLSDLDCEYQQIEEKIRKMEAYVTSDAYKVNKQFKQFNQL</sequence>
<keyword evidence="9" id="KW-1185">Reference proteome</keyword>
<keyword evidence="5 6" id="KW-0472">Membrane</keyword>
<evidence type="ECO:0000256" key="4">
    <source>
        <dbReference type="ARBA" id="ARBA00022989"/>
    </source>
</evidence>
<organism evidence="8 9">
    <name type="scientific">Vibrio algicola</name>
    <dbReference type="NCBI Taxonomy" id="2662262"/>
    <lineage>
        <taxon>Bacteria</taxon>
        <taxon>Pseudomonadati</taxon>
        <taxon>Pseudomonadota</taxon>
        <taxon>Gammaproteobacteria</taxon>
        <taxon>Vibrionales</taxon>
        <taxon>Vibrionaceae</taxon>
        <taxon>Vibrio</taxon>
    </lineage>
</organism>
<dbReference type="Proteomes" id="UP000348942">
    <property type="component" value="Chromosome 1"/>
</dbReference>
<evidence type="ECO:0000256" key="2">
    <source>
        <dbReference type="ARBA" id="ARBA00022475"/>
    </source>
</evidence>
<dbReference type="InterPro" id="IPR007168">
    <property type="entry name" value="Phageshock_PspC_N"/>
</dbReference>
<keyword evidence="4 6" id="KW-1133">Transmembrane helix</keyword>
<keyword evidence="2" id="KW-1003">Cell membrane</keyword>
<dbReference type="EMBL" id="CP045699">
    <property type="protein sequence ID" value="QGA64830.1"/>
    <property type="molecule type" value="Genomic_DNA"/>
</dbReference>
<evidence type="ECO:0000256" key="5">
    <source>
        <dbReference type="ARBA" id="ARBA00023136"/>
    </source>
</evidence>
<dbReference type="NCBIfam" id="TIGR02978">
    <property type="entry name" value="phageshock_pspC"/>
    <property type="match status" value="1"/>
</dbReference>
<protein>
    <submittedName>
        <fullName evidence="8">Envelope stress response membrane protein PspC</fullName>
    </submittedName>
</protein>
<dbReference type="Pfam" id="PF04024">
    <property type="entry name" value="PspC"/>
    <property type="match status" value="1"/>
</dbReference>
<dbReference type="InterPro" id="IPR052027">
    <property type="entry name" value="PspC"/>
</dbReference>
<feature type="domain" description="Phage shock protein PspC N-terminal" evidence="7">
    <location>
        <begin position="4"/>
        <end position="62"/>
    </location>
</feature>
<dbReference type="GO" id="GO:0005886">
    <property type="term" value="C:plasma membrane"/>
    <property type="evidence" value="ECO:0007669"/>
    <property type="project" value="UniProtKB-SubCell"/>
</dbReference>
<gene>
    <name evidence="8" type="primary">pspC</name>
    <name evidence="8" type="ORF">GFB47_05055</name>
</gene>
<reference evidence="8 9" key="1">
    <citation type="submission" date="2019-10" db="EMBL/GenBank/DDBJ databases">
        <title>Vibrio sp. nov., isolated from Coralline algae surface.</title>
        <authorList>
            <person name="Geng Y."/>
            <person name="Zhang X."/>
        </authorList>
    </citation>
    <scope>NUCLEOTIDE SEQUENCE [LARGE SCALE GENOMIC DNA]</scope>
    <source>
        <strain evidence="8 9">SM1977</strain>
    </source>
</reference>
<evidence type="ECO:0000256" key="3">
    <source>
        <dbReference type="ARBA" id="ARBA00022692"/>
    </source>
</evidence>
<comment type="subcellular location">
    <subcellularLocation>
        <location evidence="1">Cell membrane</location>
        <topology evidence="1">Single-pass membrane protein</topology>
    </subcellularLocation>
</comment>
<name>A0A5Q0TD63_9VIBR</name>
<dbReference type="InterPro" id="IPR014320">
    <property type="entry name" value="Phageshock_PspC"/>
</dbReference>
<dbReference type="AlphaFoldDB" id="A0A5Q0TD63"/>
<feature type="transmembrane region" description="Helical" evidence="6">
    <location>
        <begin position="31"/>
        <end position="60"/>
    </location>
</feature>
<evidence type="ECO:0000259" key="7">
    <source>
        <dbReference type="Pfam" id="PF04024"/>
    </source>
</evidence>
<keyword evidence="3 6" id="KW-0812">Transmembrane</keyword>
<accession>A0A5Q0TD63</accession>
<proteinExistence type="predicted"/>
<dbReference type="PANTHER" id="PTHR33885:SF3">
    <property type="entry name" value="PHAGE SHOCK PROTEIN C"/>
    <property type="match status" value="1"/>
</dbReference>
<dbReference type="RefSeq" id="WP_153446980.1">
    <property type="nucleotide sequence ID" value="NZ_CP045699.1"/>
</dbReference>
<evidence type="ECO:0000313" key="9">
    <source>
        <dbReference type="Proteomes" id="UP000348942"/>
    </source>
</evidence>
<dbReference type="PANTHER" id="PTHR33885">
    <property type="entry name" value="PHAGE SHOCK PROTEIN C"/>
    <property type="match status" value="1"/>
</dbReference>